<reference evidence="1 2" key="1">
    <citation type="submission" date="2014-09" db="EMBL/GenBank/DDBJ databases">
        <title>Genome sequences of Lysobacter dokdonensis DS-58.</title>
        <authorList>
            <person name="Kim J.F."/>
            <person name="Kwak M.-J."/>
        </authorList>
    </citation>
    <scope>NUCLEOTIDE SEQUENCE [LARGE SCALE GENOMIC DNA]</scope>
    <source>
        <strain evidence="1 2">DS-58</strain>
    </source>
</reference>
<accession>A0A0A2WHX8</accession>
<organism evidence="1 2">
    <name type="scientific">Lysobacter dokdonensis DS-58</name>
    <dbReference type="NCBI Taxonomy" id="1300345"/>
    <lineage>
        <taxon>Bacteria</taxon>
        <taxon>Pseudomonadati</taxon>
        <taxon>Pseudomonadota</taxon>
        <taxon>Gammaproteobacteria</taxon>
        <taxon>Lysobacterales</taxon>
        <taxon>Lysobacteraceae</taxon>
        <taxon>Noviluteimonas</taxon>
    </lineage>
</organism>
<dbReference type="AlphaFoldDB" id="A0A0A2WHX8"/>
<evidence type="ECO:0000313" key="1">
    <source>
        <dbReference type="EMBL" id="KGQ17870.1"/>
    </source>
</evidence>
<dbReference type="Proteomes" id="UP000030518">
    <property type="component" value="Unassembled WGS sequence"/>
</dbReference>
<comment type="caution">
    <text evidence="1">The sequence shown here is derived from an EMBL/GenBank/DDBJ whole genome shotgun (WGS) entry which is preliminary data.</text>
</comment>
<sequence>MRSPWLLLAQHESRIAHASYGELQARGVFTAHCAAGFYLARGEMNHAQFRIQHFQCCAPLRFAGDSPHAPP</sequence>
<gene>
    <name evidence="1" type="ORF">LF41_1724</name>
</gene>
<dbReference type="EMBL" id="JRKJ01000023">
    <property type="protein sequence ID" value="KGQ17870.1"/>
    <property type="molecule type" value="Genomic_DNA"/>
</dbReference>
<name>A0A0A2WHX8_9GAMM</name>
<keyword evidence="2" id="KW-1185">Reference proteome</keyword>
<proteinExistence type="predicted"/>
<evidence type="ECO:0000313" key="2">
    <source>
        <dbReference type="Proteomes" id="UP000030518"/>
    </source>
</evidence>
<protein>
    <submittedName>
        <fullName evidence="1">Uncharacterized protein</fullName>
    </submittedName>
</protein>